<evidence type="ECO:0008006" key="4">
    <source>
        <dbReference type="Google" id="ProtNLM"/>
    </source>
</evidence>
<keyword evidence="3" id="KW-1185">Reference proteome</keyword>
<proteinExistence type="predicted"/>
<evidence type="ECO:0000313" key="3">
    <source>
        <dbReference type="Proteomes" id="UP000032141"/>
    </source>
</evidence>
<feature type="region of interest" description="Disordered" evidence="1">
    <location>
        <begin position="81"/>
        <end position="100"/>
    </location>
</feature>
<dbReference type="Proteomes" id="UP000032141">
    <property type="component" value="Chromosome C9"/>
</dbReference>
<dbReference type="AlphaFoldDB" id="A0A0D3E684"/>
<dbReference type="PANTHER" id="PTHR45023">
    <property type="match status" value="1"/>
</dbReference>
<evidence type="ECO:0000256" key="1">
    <source>
        <dbReference type="SAM" id="MobiDB-lite"/>
    </source>
</evidence>
<protein>
    <recommendedName>
        <fullName evidence="4">No apical meristem-associated C-terminal domain-containing protein</fullName>
    </recommendedName>
</protein>
<organism evidence="2 3">
    <name type="scientific">Brassica oleracea var. oleracea</name>
    <dbReference type="NCBI Taxonomy" id="109376"/>
    <lineage>
        <taxon>Eukaryota</taxon>
        <taxon>Viridiplantae</taxon>
        <taxon>Streptophyta</taxon>
        <taxon>Embryophyta</taxon>
        <taxon>Tracheophyta</taxon>
        <taxon>Spermatophyta</taxon>
        <taxon>Magnoliopsida</taxon>
        <taxon>eudicotyledons</taxon>
        <taxon>Gunneridae</taxon>
        <taxon>Pentapetalae</taxon>
        <taxon>rosids</taxon>
        <taxon>malvids</taxon>
        <taxon>Brassicales</taxon>
        <taxon>Brassicaceae</taxon>
        <taxon>Brassiceae</taxon>
        <taxon>Brassica</taxon>
    </lineage>
</organism>
<sequence>MWKERRGRFSEQRTPITIQCKIMALVELLRSLQSLVFVSNNFVVVTFVLEIDVVLGVINELCQQESSIGLESSSIPPFGTQASEGSNFEQDSPAARTPRRAWTSTDDVVLISSWLNTSKDPVVGNEQRFVAFWKRIAAYLSASPKLAGCEKERRLNAATREKSSGQNENDVLKVAHEIFFNNHKKRFTLEHAWKELRNDQKWCELSTVKNEGISKKRKCEDGFNSASSQAATGVDEEGAIRPPGVKAAKARGKKTMVEG</sequence>
<dbReference type="EnsemblPlants" id="Bo9g059080.1">
    <property type="protein sequence ID" value="Bo9g059080.1"/>
    <property type="gene ID" value="Bo9g059080"/>
</dbReference>
<reference evidence="2" key="2">
    <citation type="submission" date="2015-03" db="UniProtKB">
        <authorList>
            <consortium name="EnsemblPlants"/>
        </authorList>
    </citation>
    <scope>IDENTIFICATION</scope>
</reference>
<dbReference type="Gramene" id="Bo9g059080.1">
    <property type="protein sequence ID" value="Bo9g059080.1"/>
    <property type="gene ID" value="Bo9g059080"/>
</dbReference>
<name>A0A0D3E684_BRAOL</name>
<accession>A0A0D3E684</accession>
<dbReference type="PANTHER" id="PTHR45023:SF4">
    <property type="entry name" value="GLYCINE-RICH PROTEIN-RELATED"/>
    <property type="match status" value="1"/>
</dbReference>
<reference evidence="2 3" key="1">
    <citation type="journal article" date="2014" name="Genome Biol.">
        <title>Transcriptome and methylome profiling reveals relics of genome dominance in the mesopolyploid Brassica oleracea.</title>
        <authorList>
            <person name="Parkin I.A."/>
            <person name="Koh C."/>
            <person name="Tang H."/>
            <person name="Robinson S.J."/>
            <person name="Kagale S."/>
            <person name="Clarke W.E."/>
            <person name="Town C.D."/>
            <person name="Nixon J."/>
            <person name="Krishnakumar V."/>
            <person name="Bidwell S.L."/>
            <person name="Denoeud F."/>
            <person name="Belcram H."/>
            <person name="Links M.G."/>
            <person name="Just J."/>
            <person name="Clarke C."/>
            <person name="Bender T."/>
            <person name="Huebert T."/>
            <person name="Mason A.S."/>
            <person name="Pires J.C."/>
            <person name="Barker G."/>
            <person name="Moore J."/>
            <person name="Walley P.G."/>
            <person name="Manoli S."/>
            <person name="Batley J."/>
            <person name="Edwards D."/>
            <person name="Nelson M.N."/>
            <person name="Wang X."/>
            <person name="Paterson A.H."/>
            <person name="King G."/>
            <person name="Bancroft I."/>
            <person name="Chalhoub B."/>
            <person name="Sharpe A.G."/>
        </authorList>
    </citation>
    <scope>NUCLEOTIDE SEQUENCE</scope>
    <source>
        <strain evidence="2 3">cv. TO1000</strain>
    </source>
</reference>
<dbReference type="HOGENOM" id="CLU_012390_0_3_1"/>
<evidence type="ECO:0000313" key="2">
    <source>
        <dbReference type="EnsemblPlants" id="Bo9g059080.1"/>
    </source>
</evidence>
<feature type="compositionally biased region" description="Polar residues" evidence="1">
    <location>
        <begin position="81"/>
        <end position="90"/>
    </location>
</feature>